<comment type="caution">
    <text evidence="7">The sequence shown here is derived from an EMBL/GenBank/DDBJ whole genome shotgun (WGS) entry which is preliminary data.</text>
</comment>
<dbReference type="GO" id="GO:0006950">
    <property type="term" value="P:response to stress"/>
    <property type="evidence" value="ECO:0007669"/>
    <property type="project" value="TreeGrafter"/>
</dbReference>
<dbReference type="PANTHER" id="PTHR33164:SF5">
    <property type="entry name" value="ORGANIC HYDROPEROXIDE RESISTANCE TRANSCRIPTIONAL REGULATOR"/>
    <property type="match status" value="1"/>
</dbReference>
<keyword evidence="8" id="KW-1185">Reference proteome</keyword>
<dbReference type="AlphaFoldDB" id="A0A934I9Y4"/>
<evidence type="ECO:0000313" key="7">
    <source>
        <dbReference type="EMBL" id="MBJ3761766.1"/>
    </source>
</evidence>
<keyword evidence="2" id="KW-0963">Cytoplasm</keyword>
<dbReference type="InterPro" id="IPR000835">
    <property type="entry name" value="HTH_MarR-typ"/>
</dbReference>
<name>A0A934I9Y4_9RHOB</name>
<evidence type="ECO:0000256" key="5">
    <source>
        <dbReference type="ARBA" id="ARBA00023163"/>
    </source>
</evidence>
<reference evidence="7" key="1">
    <citation type="submission" date="2020-12" db="EMBL/GenBank/DDBJ databases">
        <title>Bacterial taxonomy.</title>
        <authorList>
            <person name="Pan X."/>
        </authorList>
    </citation>
    <scope>NUCLEOTIDE SEQUENCE</scope>
    <source>
        <strain evidence="7">KCTC 52957</strain>
    </source>
</reference>
<dbReference type="PANTHER" id="PTHR33164">
    <property type="entry name" value="TRANSCRIPTIONAL REGULATOR, MARR FAMILY"/>
    <property type="match status" value="1"/>
</dbReference>
<evidence type="ECO:0000313" key="8">
    <source>
        <dbReference type="Proteomes" id="UP000642488"/>
    </source>
</evidence>
<proteinExistence type="predicted"/>
<gene>
    <name evidence="7" type="ORF">ILP92_03260</name>
</gene>
<dbReference type="InterPro" id="IPR055166">
    <property type="entry name" value="Transc_reg_Sar_Rot_HTH"/>
</dbReference>
<accession>A0A934I9Y4</accession>
<dbReference type="GO" id="GO:0003700">
    <property type="term" value="F:DNA-binding transcription factor activity"/>
    <property type="evidence" value="ECO:0007669"/>
    <property type="project" value="InterPro"/>
</dbReference>
<dbReference type="InterPro" id="IPR036390">
    <property type="entry name" value="WH_DNA-bd_sf"/>
</dbReference>
<dbReference type="PROSITE" id="PS50995">
    <property type="entry name" value="HTH_MARR_2"/>
    <property type="match status" value="1"/>
</dbReference>
<dbReference type="SUPFAM" id="SSF46785">
    <property type="entry name" value="Winged helix' DNA-binding domain"/>
    <property type="match status" value="1"/>
</dbReference>
<dbReference type="Proteomes" id="UP000642488">
    <property type="component" value="Unassembled WGS sequence"/>
</dbReference>
<evidence type="ECO:0000259" key="6">
    <source>
        <dbReference type="PROSITE" id="PS50995"/>
    </source>
</evidence>
<dbReference type="Pfam" id="PF22381">
    <property type="entry name" value="Staph_reg_Sar_Rot"/>
    <property type="match status" value="1"/>
</dbReference>
<dbReference type="GO" id="GO:0005737">
    <property type="term" value="C:cytoplasm"/>
    <property type="evidence" value="ECO:0007669"/>
    <property type="project" value="UniProtKB-SubCell"/>
</dbReference>
<dbReference type="Gene3D" id="1.10.10.10">
    <property type="entry name" value="Winged helix-like DNA-binding domain superfamily/Winged helix DNA-binding domain"/>
    <property type="match status" value="1"/>
</dbReference>
<feature type="domain" description="HTH marR-type" evidence="6">
    <location>
        <begin position="1"/>
        <end position="129"/>
    </location>
</feature>
<dbReference type="InterPro" id="IPR036388">
    <property type="entry name" value="WH-like_DNA-bd_sf"/>
</dbReference>
<keyword evidence="3" id="KW-0805">Transcription regulation</keyword>
<keyword evidence="5" id="KW-0804">Transcription</keyword>
<protein>
    <submittedName>
        <fullName evidence="7">MarR family transcriptional regulator</fullName>
    </submittedName>
</protein>
<dbReference type="EMBL" id="JAEKPD010000002">
    <property type="protein sequence ID" value="MBJ3761766.1"/>
    <property type="molecule type" value="Genomic_DNA"/>
</dbReference>
<evidence type="ECO:0000256" key="2">
    <source>
        <dbReference type="ARBA" id="ARBA00022490"/>
    </source>
</evidence>
<keyword evidence="4" id="KW-0238">DNA-binding</keyword>
<evidence type="ECO:0000256" key="4">
    <source>
        <dbReference type="ARBA" id="ARBA00023125"/>
    </source>
</evidence>
<dbReference type="SMART" id="SM00347">
    <property type="entry name" value="HTH_MARR"/>
    <property type="match status" value="1"/>
</dbReference>
<evidence type="ECO:0000256" key="3">
    <source>
        <dbReference type="ARBA" id="ARBA00023015"/>
    </source>
</evidence>
<dbReference type="InterPro" id="IPR039422">
    <property type="entry name" value="MarR/SlyA-like"/>
</dbReference>
<comment type="subcellular location">
    <subcellularLocation>
        <location evidence="1">Cytoplasm</location>
    </subcellularLocation>
</comment>
<sequence>MLCFDVYALNHAFARLYKPLLAPLGLTYPQYLAMSVLWDTSPLPVGRIGARVGLETSTLTPLLKRLELQGLITRTRARDDERRVEIGLTEAGRALSQRAVDIPACVERATGLDADEISALRATLSNLRAAIEPAG</sequence>
<organism evidence="7 8">
    <name type="scientific">Palleronia pontilimi</name>
    <dbReference type="NCBI Taxonomy" id="1964209"/>
    <lineage>
        <taxon>Bacteria</taxon>
        <taxon>Pseudomonadati</taxon>
        <taxon>Pseudomonadota</taxon>
        <taxon>Alphaproteobacteria</taxon>
        <taxon>Rhodobacterales</taxon>
        <taxon>Roseobacteraceae</taxon>
        <taxon>Palleronia</taxon>
    </lineage>
</organism>
<evidence type="ECO:0000256" key="1">
    <source>
        <dbReference type="ARBA" id="ARBA00004496"/>
    </source>
</evidence>